<comment type="caution">
    <text evidence="2">The sequence shown here is derived from an EMBL/GenBank/DDBJ whole genome shotgun (WGS) entry which is preliminary data.</text>
</comment>
<evidence type="ECO:0000313" key="3">
    <source>
        <dbReference type="Proteomes" id="UP000229342"/>
    </source>
</evidence>
<dbReference type="EMBL" id="PCVG01000079">
    <property type="protein sequence ID" value="PIQ68114.1"/>
    <property type="molecule type" value="Genomic_DNA"/>
</dbReference>
<protein>
    <submittedName>
        <fullName evidence="2">Uncharacterized protein</fullName>
    </submittedName>
</protein>
<reference evidence="2 3" key="1">
    <citation type="submission" date="2017-09" db="EMBL/GenBank/DDBJ databases">
        <title>Depth-based differentiation of microbial function through sediment-hosted aquifers and enrichment of novel symbionts in the deep terrestrial subsurface.</title>
        <authorList>
            <person name="Probst A.J."/>
            <person name="Ladd B."/>
            <person name="Jarett J.K."/>
            <person name="Geller-Mcgrath D.E."/>
            <person name="Sieber C.M."/>
            <person name="Emerson J.B."/>
            <person name="Anantharaman K."/>
            <person name="Thomas B.C."/>
            <person name="Malmstrom R."/>
            <person name="Stieglmeier M."/>
            <person name="Klingl A."/>
            <person name="Woyke T."/>
            <person name="Ryan C.M."/>
            <person name="Banfield J.F."/>
        </authorList>
    </citation>
    <scope>NUCLEOTIDE SEQUENCE [LARGE SCALE GENOMIC DNA]</scope>
    <source>
        <strain evidence="2">CG11_big_fil_rev_8_21_14_0_20_46_11</strain>
    </source>
</reference>
<evidence type="ECO:0000256" key="1">
    <source>
        <dbReference type="SAM" id="MobiDB-lite"/>
    </source>
</evidence>
<sequence length="249" mass="28128">MKNNVVGAVSKPTSEELVRMYETFDDGQSKDIRRQLREGALHTKHVQALIEHRPVSPETIDFNIIFWTGLYAVVFEIDAKADLFKLNWPEPDPNFWDVPMVKGITETRALNALKRWNKFPVGSYYDDPSSVIDLKNTERHPSRGTYGVRFHADPEGDEDQKNISGNKHKKLGTKGNTSLEAEVLEPMFFLKSSGNHLNRSTVNHAIGGRFSDGDVPGTRWCDDKFCLDYGYPPGLAYPGLRARVAVVTF</sequence>
<dbReference type="Proteomes" id="UP000229342">
    <property type="component" value="Unassembled WGS sequence"/>
</dbReference>
<name>A0A2H0KCK0_9BACT</name>
<dbReference type="AlphaFoldDB" id="A0A2H0KCK0"/>
<organism evidence="2 3">
    <name type="scientific">Candidatus Taylorbacteria bacterium CG11_big_fil_rev_8_21_14_0_20_46_11</name>
    <dbReference type="NCBI Taxonomy" id="1975025"/>
    <lineage>
        <taxon>Bacteria</taxon>
        <taxon>Candidatus Tayloriibacteriota</taxon>
    </lineage>
</organism>
<gene>
    <name evidence="2" type="ORF">COV91_05775</name>
</gene>
<evidence type="ECO:0000313" key="2">
    <source>
        <dbReference type="EMBL" id="PIQ68114.1"/>
    </source>
</evidence>
<accession>A0A2H0KCK0</accession>
<proteinExistence type="predicted"/>
<feature type="region of interest" description="Disordered" evidence="1">
    <location>
        <begin position="143"/>
        <end position="172"/>
    </location>
</feature>